<accession>A0ABV6TCC6</accession>
<sequence length="122" mass="13041">MFPAVRRRTAPLCRSGMPTAANQQWRADQNGDGSYTLTNIGSGRVLDEPGGQTGNGTRMQIWDGHSGANQHWRASQNGDGSYTLTNVASGRALDVPAGQSANGTPVQVWDSSGAANQHWNFR</sequence>
<feature type="region of interest" description="Disordered" evidence="1">
    <location>
        <begin position="97"/>
        <end position="122"/>
    </location>
</feature>
<dbReference type="Proteomes" id="UP001589887">
    <property type="component" value="Unassembled WGS sequence"/>
</dbReference>
<comment type="caution">
    <text evidence="3">The sequence shown here is derived from an EMBL/GenBank/DDBJ whole genome shotgun (WGS) entry which is preliminary data.</text>
</comment>
<dbReference type="PROSITE" id="PS50231">
    <property type="entry name" value="RICIN_B_LECTIN"/>
    <property type="match status" value="1"/>
</dbReference>
<dbReference type="RefSeq" id="WP_394317204.1">
    <property type="nucleotide sequence ID" value="NZ_JBHMQV010000004.1"/>
</dbReference>
<name>A0ABV6TCC6_9ACTN</name>
<dbReference type="Gene3D" id="2.80.10.50">
    <property type="match status" value="2"/>
</dbReference>
<organism evidence="3 4">
    <name type="scientific">Streptomyces noboritoensis</name>
    <dbReference type="NCBI Taxonomy" id="67337"/>
    <lineage>
        <taxon>Bacteria</taxon>
        <taxon>Bacillati</taxon>
        <taxon>Actinomycetota</taxon>
        <taxon>Actinomycetes</taxon>
        <taxon>Kitasatosporales</taxon>
        <taxon>Streptomycetaceae</taxon>
        <taxon>Streptomyces</taxon>
    </lineage>
</organism>
<feature type="domain" description="Ricin B lectin" evidence="2">
    <location>
        <begin position="2"/>
        <end position="122"/>
    </location>
</feature>
<feature type="region of interest" description="Disordered" evidence="1">
    <location>
        <begin position="15"/>
        <end position="59"/>
    </location>
</feature>
<protein>
    <submittedName>
        <fullName evidence="3">RICIN domain-containing protein</fullName>
    </submittedName>
</protein>
<dbReference type="SUPFAM" id="SSF50370">
    <property type="entry name" value="Ricin B-like lectins"/>
    <property type="match status" value="1"/>
</dbReference>
<dbReference type="InterPro" id="IPR035992">
    <property type="entry name" value="Ricin_B-like_lectins"/>
</dbReference>
<dbReference type="CDD" id="cd00161">
    <property type="entry name" value="beta-trefoil_Ricin-like"/>
    <property type="match status" value="1"/>
</dbReference>
<evidence type="ECO:0000259" key="2">
    <source>
        <dbReference type="SMART" id="SM00458"/>
    </source>
</evidence>
<gene>
    <name evidence="3" type="ORF">ACFH04_06720</name>
</gene>
<proteinExistence type="predicted"/>
<evidence type="ECO:0000313" key="3">
    <source>
        <dbReference type="EMBL" id="MFC0843427.1"/>
    </source>
</evidence>
<dbReference type="EMBL" id="JBHMQV010000004">
    <property type="protein sequence ID" value="MFC0843427.1"/>
    <property type="molecule type" value="Genomic_DNA"/>
</dbReference>
<feature type="compositionally biased region" description="Polar residues" evidence="1">
    <location>
        <begin position="20"/>
        <end position="41"/>
    </location>
</feature>
<dbReference type="SMART" id="SM00458">
    <property type="entry name" value="RICIN"/>
    <property type="match status" value="1"/>
</dbReference>
<keyword evidence="4" id="KW-1185">Reference proteome</keyword>
<reference evidence="3 4" key="1">
    <citation type="submission" date="2024-09" db="EMBL/GenBank/DDBJ databases">
        <authorList>
            <person name="Sun Q."/>
            <person name="Mori K."/>
        </authorList>
    </citation>
    <scope>NUCLEOTIDE SEQUENCE [LARGE SCALE GENOMIC DNA]</scope>
    <source>
        <strain evidence="3 4">JCM 4557</strain>
    </source>
</reference>
<feature type="compositionally biased region" description="Polar residues" evidence="1">
    <location>
        <begin position="99"/>
        <end position="122"/>
    </location>
</feature>
<dbReference type="InterPro" id="IPR000772">
    <property type="entry name" value="Ricin_B_lectin"/>
</dbReference>
<evidence type="ECO:0000256" key="1">
    <source>
        <dbReference type="SAM" id="MobiDB-lite"/>
    </source>
</evidence>
<dbReference type="Pfam" id="PF14200">
    <property type="entry name" value="RicinB_lectin_2"/>
    <property type="match status" value="1"/>
</dbReference>
<evidence type="ECO:0000313" key="4">
    <source>
        <dbReference type="Proteomes" id="UP001589887"/>
    </source>
</evidence>